<organism evidence="3 4">
    <name type="scientific">Pustulibacterium marinum</name>
    <dbReference type="NCBI Taxonomy" id="1224947"/>
    <lineage>
        <taxon>Bacteria</taxon>
        <taxon>Pseudomonadati</taxon>
        <taxon>Bacteroidota</taxon>
        <taxon>Flavobacteriia</taxon>
        <taxon>Flavobacteriales</taxon>
        <taxon>Flavobacteriaceae</taxon>
        <taxon>Pustulibacterium</taxon>
    </lineage>
</organism>
<feature type="compositionally biased region" description="Low complexity" evidence="1">
    <location>
        <begin position="172"/>
        <end position="182"/>
    </location>
</feature>
<reference evidence="3 4" key="1">
    <citation type="submission" date="2016-10" db="EMBL/GenBank/DDBJ databases">
        <authorList>
            <person name="de Groot N.N."/>
        </authorList>
    </citation>
    <scope>NUCLEOTIDE SEQUENCE [LARGE SCALE GENOMIC DNA]</scope>
    <source>
        <strain evidence="3 4">CGMCC 1.12333</strain>
    </source>
</reference>
<dbReference type="RefSeq" id="WP_093022858.1">
    <property type="nucleotide sequence ID" value="NZ_FPBK01000001.1"/>
</dbReference>
<gene>
    <name evidence="3" type="ORF">SAMN05216480_101621</name>
</gene>
<feature type="compositionally biased region" description="Acidic residues" evidence="1">
    <location>
        <begin position="81"/>
        <end position="95"/>
    </location>
</feature>
<keyword evidence="2" id="KW-1133">Transmembrane helix</keyword>
<dbReference type="EMBL" id="FPBK01000001">
    <property type="protein sequence ID" value="SFU31048.1"/>
    <property type="molecule type" value="Genomic_DNA"/>
</dbReference>
<feature type="compositionally biased region" description="Basic and acidic residues" evidence="1">
    <location>
        <begin position="101"/>
        <end position="135"/>
    </location>
</feature>
<sequence>MSILNTKHEKKSFTITTVLLLLLLLIMFYAGMSYLDPPIPNGGISVNLGYMDQGSGNVQPLEKIKSQPQPTPTPPTPQEVVPEETEEVLTSEDVEAPVIPTEKETPKEKPIEKPKETLKEEPKKVEPKPDPKPSKETTNALNSIINGPTSNGTSSQSEGDGTEAGDKGQENGDPYAASYYGAPGTGSGGGRGWGLNGRGRPTNGKVVQDCNESGTVVVQIVVNRAGNVVKATPGVKGTTNNNPCLLEPAKQTALTYKWPSDSKAPAQQVGFIVVNFRLGE</sequence>
<dbReference type="AlphaFoldDB" id="A0A1I7F494"/>
<keyword evidence="2" id="KW-0472">Membrane</keyword>
<evidence type="ECO:0000256" key="2">
    <source>
        <dbReference type="SAM" id="Phobius"/>
    </source>
</evidence>
<evidence type="ECO:0000313" key="4">
    <source>
        <dbReference type="Proteomes" id="UP000199138"/>
    </source>
</evidence>
<evidence type="ECO:0000313" key="3">
    <source>
        <dbReference type="EMBL" id="SFU31048.1"/>
    </source>
</evidence>
<feature type="compositionally biased region" description="Polar residues" evidence="1">
    <location>
        <begin position="139"/>
        <end position="159"/>
    </location>
</feature>
<keyword evidence="2" id="KW-0812">Transmembrane</keyword>
<dbReference type="STRING" id="1224947.SAMN05216480_101621"/>
<dbReference type="OrthoDB" id="676306at2"/>
<feature type="region of interest" description="Disordered" evidence="1">
    <location>
        <begin position="57"/>
        <end position="183"/>
    </location>
</feature>
<protein>
    <recommendedName>
        <fullName evidence="5">Protein TonB, links inner and outer membranes</fullName>
    </recommendedName>
</protein>
<dbReference type="Proteomes" id="UP000199138">
    <property type="component" value="Unassembled WGS sequence"/>
</dbReference>
<feature type="transmembrane region" description="Helical" evidence="2">
    <location>
        <begin position="12"/>
        <end position="32"/>
    </location>
</feature>
<name>A0A1I7F494_9FLAO</name>
<keyword evidence="4" id="KW-1185">Reference proteome</keyword>
<evidence type="ECO:0000256" key="1">
    <source>
        <dbReference type="SAM" id="MobiDB-lite"/>
    </source>
</evidence>
<evidence type="ECO:0008006" key="5">
    <source>
        <dbReference type="Google" id="ProtNLM"/>
    </source>
</evidence>
<proteinExistence type="predicted"/>
<accession>A0A1I7F494</accession>